<proteinExistence type="evidence at transcript level"/>
<reference evidence="1" key="1">
    <citation type="journal article" date="2009" name="PLoS Genet.">
        <title>Sequencing, mapping, and analysis of 27,455 maize full-length cDNAs.</title>
        <authorList>
            <person name="Soderlund C."/>
            <person name="Descour A."/>
            <person name="Kudrna D."/>
            <person name="Bomhoff M."/>
            <person name="Boyd L."/>
            <person name="Currie J."/>
            <person name="Angelova A."/>
            <person name="Collura K."/>
            <person name="Wissotski M."/>
            <person name="Ashley E."/>
            <person name="Morrow D."/>
            <person name="Fernandes J."/>
            <person name="Walbot V."/>
            <person name="Yu Y."/>
        </authorList>
    </citation>
    <scope>NUCLEOTIDE SEQUENCE</scope>
    <source>
        <strain evidence="1">B73</strain>
    </source>
</reference>
<dbReference type="ExpressionAtlas" id="B4FGW0">
    <property type="expression patterns" value="baseline and differential"/>
</dbReference>
<dbReference type="KEGG" id="zma:100193956"/>
<name>B4FGW0_MAIZE</name>
<evidence type="ECO:0000313" key="1">
    <source>
        <dbReference type="EMBL" id="ACF81353.1"/>
    </source>
</evidence>
<dbReference type="AlphaFoldDB" id="B4FGW0"/>
<dbReference type="PANTHER" id="PTHR33699:SF23">
    <property type="entry name" value="EXPRESSED PROTEIN"/>
    <property type="match status" value="1"/>
</dbReference>
<dbReference type="PANTHER" id="PTHR33699">
    <property type="entry name" value="EXPRESSED PROTEIN"/>
    <property type="match status" value="1"/>
</dbReference>
<sequence>MPTARRTRIPAFGEWNHHHHSNGGGAWAPAVMTPSFDFGHAITTPHKAPQTVCTYVRARVIQSKAHNDASACCLSTRRMGSNARRVARACVQQGRRRGAADGVVHAAKLAAAAAAAEPHQGHTQTTRRSKVADSGAYAQAAAAARRSCFALAKPVDDDLYGVPPDMLYGKPPPPGARVRSTYALTLITSHDLFAVHFASGKNEKKCMLP</sequence>
<dbReference type="EMBL" id="BT036348">
    <property type="protein sequence ID" value="ACF81353.1"/>
    <property type="molecule type" value="mRNA"/>
</dbReference>
<dbReference type="GeneID" id="100193956"/>
<organism evidence="1">
    <name type="scientific">Zea mays</name>
    <name type="common">Maize</name>
    <dbReference type="NCBI Taxonomy" id="4577"/>
    <lineage>
        <taxon>Eukaryota</taxon>
        <taxon>Viridiplantae</taxon>
        <taxon>Streptophyta</taxon>
        <taxon>Embryophyta</taxon>
        <taxon>Tracheophyta</taxon>
        <taxon>Spermatophyta</taxon>
        <taxon>Magnoliopsida</taxon>
        <taxon>Liliopsida</taxon>
        <taxon>Poales</taxon>
        <taxon>Poaceae</taxon>
        <taxon>PACMAD clade</taxon>
        <taxon>Panicoideae</taxon>
        <taxon>Andropogonodae</taxon>
        <taxon>Andropogoneae</taxon>
        <taxon>Tripsacinae</taxon>
        <taxon>Zea</taxon>
    </lineage>
</organism>
<dbReference type="RefSeq" id="NP_001132497.1">
    <property type="nucleotide sequence ID" value="NM_001139025.1"/>
</dbReference>
<protein>
    <submittedName>
        <fullName evidence="1">Uncharacterized protein</fullName>
    </submittedName>
</protein>
<dbReference type="RefSeq" id="XP_008661454.1">
    <property type="nucleotide sequence ID" value="XM_008663232.1"/>
</dbReference>
<dbReference type="OrthoDB" id="692405at2759"/>
<accession>B4FGW0</accession>